<name>A0AAD4N6D5_9BILA</name>
<dbReference type="Gene3D" id="1.20.5.5160">
    <property type="match status" value="1"/>
</dbReference>
<comment type="subunit">
    <text evidence="6">Homodimer. Forms a heterotrimer with a catalytic subunit PAN2 to form the poly(A)-nuclease (PAN) deadenylation complex. Interacts (via PAM-2 motif) with poly(A)-binding protein (via PABC domain), conferring substrate specificity of the enzyme complex.</text>
</comment>
<dbReference type="Gene3D" id="1.10.510.10">
    <property type="entry name" value="Transferase(Phosphotransferase) domain 1"/>
    <property type="match status" value="1"/>
</dbReference>
<gene>
    <name evidence="6" type="primary">PAN3</name>
    <name evidence="9" type="ORF">DdX_06893</name>
</gene>
<comment type="function">
    <text evidence="6">Regulatory subunit of the poly(A)-nuclease (PAN) deadenylation complex, one of two cytoplasmic mRNA deadenylases involved in general and miRNA-mediated mRNA turnover. PAN specifically shortens poly(A) tails of RNA and the activity is stimulated by poly(A)-binding protein (PABP). PAN deadenylation is followed by rapid degradation of the shortened mRNA tails by the CCR4-NOT complex. Deadenylated mRNAs are then degraded by two alternative mechanisms, namely exosome-mediated 3'-5' exonucleolytic degradation, or deadenlyation-dependent mRNA decaping and subsequent 5'-3' exonucleolytic degradation by XRN1. PAN3 acts as a positive regulator for PAN activity, recruiting the catalytic subunit PAN2 to mRNA via its interaction with RNA and PABP, and to miRNA targets via its interaction with GW182 family proteins.</text>
</comment>
<keyword evidence="10" id="KW-1185">Reference proteome</keyword>
<evidence type="ECO:0000256" key="5">
    <source>
        <dbReference type="ARBA" id="ARBA00023054"/>
    </source>
</evidence>
<dbReference type="Pfam" id="PF18101">
    <property type="entry name" value="Pan3_CK"/>
    <property type="match status" value="1"/>
</dbReference>
<dbReference type="GO" id="GO:0000932">
    <property type="term" value="C:P-body"/>
    <property type="evidence" value="ECO:0007669"/>
    <property type="project" value="UniProtKB-SubCell"/>
</dbReference>
<dbReference type="FunFam" id="1.10.287.3700:FF:000001">
    <property type="entry name" value="PAN2-PAN3 deadenylation complex subunit PAN3"/>
    <property type="match status" value="1"/>
</dbReference>
<dbReference type="EMBL" id="JAKKPZ010000009">
    <property type="protein sequence ID" value="KAI1717162.1"/>
    <property type="molecule type" value="Genomic_DNA"/>
</dbReference>
<evidence type="ECO:0000256" key="3">
    <source>
        <dbReference type="ARBA" id="ARBA00022741"/>
    </source>
</evidence>
<accession>A0AAD4N6D5</accession>
<comment type="subcellular location">
    <subcellularLocation>
        <location evidence="6">Cytoplasm</location>
        <location evidence="6">P-body</location>
    </subcellularLocation>
</comment>
<feature type="coiled-coil region" evidence="6">
    <location>
        <begin position="462"/>
        <end position="500"/>
    </location>
</feature>
<comment type="domain">
    <text evidence="6">The N-terminal zinc finger binds to poly(A) RNA.</text>
</comment>
<feature type="binding site" evidence="6">
    <location>
        <begin position="287"/>
        <end position="294"/>
    </location>
    <ligand>
        <name>ATP</name>
        <dbReference type="ChEBI" id="CHEBI:30616"/>
    </ligand>
</feature>
<dbReference type="InterPro" id="IPR011009">
    <property type="entry name" value="Kinase-like_dom_sf"/>
</dbReference>
<organism evidence="9 10">
    <name type="scientific">Ditylenchus destructor</name>
    <dbReference type="NCBI Taxonomy" id="166010"/>
    <lineage>
        <taxon>Eukaryota</taxon>
        <taxon>Metazoa</taxon>
        <taxon>Ecdysozoa</taxon>
        <taxon>Nematoda</taxon>
        <taxon>Chromadorea</taxon>
        <taxon>Rhabditida</taxon>
        <taxon>Tylenchina</taxon>
        <taxon>Tylenchomorpha</taxon>
        <taxon>Sphaerularioidea</taxon>
        <taxon>Anguinidae</taxon>
        <taxon>Anguininae</taxon>
        <taxon>Ditylenchus</taxon>
    </lineage>
</organism>
<keyword evidence="5 6" id="KW-0175">Coiled coil</keyword>
<dbReference type="GO" id="GO:0008143">
    <property type="term" value="F:poly(A) binding"/>
    <property type="evidence" value="ECO:0007669"/>
    <property type="project" value="TreeGrafter"/>
</dbReference>
<comment type="domain">
    <text evidence="6">Contains a pseudokinase domain. The protein kinase domain is predicted to be catalytically inactive because some of the residues important for catalytic activity are substituted and it lacks the equivalent of the binding site for a peptide substrate. However, it has retained an ATP-binding site and ATP-binding is required for mRNA degradation, stimulating the activity of the PAN2 nuclease in vitro. The nucleotide-binding site is juxtaposed to the RNase active site of PAN2 in the complex and may actually bind nucleosides of a poly(A) RNA rather than ATP, feeding the poly(A)-tail to the active site of the deadenylase and thus increasing the efficiency with which this distributive enzyme degrades oligo(A) RNAs.</text>
</comment>
<evidence type="ECO:0000259" key="8">
    <source>
        <dbReference type="Pfam" id="PF18101"/>
    </source>
</evidence>
<keyword evidence="3 6" id="KW-0547">Nucleotide-binding</keyword>
<sequence length="643" mass="71089">MSAYNIGTDANSVPISDSQFPTGSKLAQYLHGGHQAPGKDFSRPPPSIPAQPGSFRMTGQTEVEPAISYPFSQMNLSGGAPTVATAGPMDGSDEDRVNAFLNGNYSATHEYFPPEPIVSEGEVDTYQSCSSTAYYAYQGLPSHVWKSRIKNQPVSSFFINPALKADLIDRQLSLQCPSTSESFPNVPVQVEQYFNLIPLDNGAPLSGGPTAGTQSSLCDAAVTYKALKASDGLMYCLKRVPAARPFSQKQILACENWKRLSHSNMIQLKEVFQTRSFGDHSFVFVYDFHPLAETVRTFHFGKEQQQHNMTISKNQPGQSCGGGSGLPENLVWNYVIQISSAIRYIHSCGLAIRFLDISKLLISEKSRLLLAMCGMEDVLQADNSRNMVAQQAYLRAFGLLLIVMVVGRLNASKQENLPSSMQYIDTHASLDLKNAIHLLCGAKNVPGQRSTTINELMPMIGARFYGQIENLQTKNDFLEDELSKEIESGRLFRILCKIDTVIERPGLNMDPMWSETGDRYLLKLFRDYVFHQVTENGKPWIDFSHIISSLNKLDAGVDENIQLVSRNGDNILIVSFAELRKYLENSFNTLQQTQSSESQQQFKNGASPSQITPEKSGLTLTSQNAMRLDASKAPPTPLIQSSS</sequence>
<evidence type="ECO:0000313" key="10">
    <source>
        <dbReference type="Proteomes" id="UP001201812"/>
    </source>
</evidence>
<evidence type="ECO:0000256" key="7">
    <source>
        <dbReference type="SAM" id="MobiDB-lite"/>
    </source>
</evidence>
<comment type="caution">
    <text evidence="9">The sequence shown here is derived from an EMBL/GenBank/DDBJ whole genome shotgun (WGS) entry which is preliminary data.</text>
</comment>
<reference evidence="9" key="1">
    <citation type="submission" date="2022-01" db="EMBL/GenBank/DDBJ databases">
        <title>Genome Sequence Resource for Two Populations of Ditylenchus destructor, the Migratory Endoparasitic Phytonematode.</title>
        <authorList>
            <person name="Zhang H."/>
            <person name="Lin R."/>
            <person name="Xie B."/>
        </authorList>
    </citation>
    <scope>NUCLEOTIDE SEQUENCE</scope>
    <source>
        <strain evidence="9">BazhouSP</strain>
    </source>
</reference>
<evidence type="ECO:0000256" key="1">
    <source>
        <dbReference type="ARBA" id="ARBA00022490"/>
    </source>
</evidence>
<evidence type="ECO:0000256" key="2">
    <source>
        <dbReference type="ARBA" id="ARBA00022664"/>
    </source>
</evidence>
<feature type="domain" description="Pan3 C-terminal knob" evidence="8">
    <location>
        <begin position="453"/>
        <end position="590"/>
    </location>
</feature>
<keyword evidence="2 6" id="KW-0507">mRNA processing</keyword>
<dbReference type="HAMAP" id="MF_03181">
    <property type="entry name" value="PAN3"/>
    <property type="match status" value="1"/>
</dbReference>
<dbReference type="GO" id="GO:0005524">
    <property type="term" value="F:ATP binding"/>
    <property type="evidence" value="ECO:0007669"/>
    <property type="project" value="UniProtKB-UniRule"/>
</dbReference>
<dbReference type="GO" id="GO:0000289">
    <property type="term" value="P:nuclear-transcribed mRNA poly(A) tail shortening"/>
    <property type="evidence" value="ECO:0007669"/>
    <property type="project" value="UniProtKB-UniRule"/>
</dbReference>
<dbReference type="Proteomes" id="UP001201812">
    <property type="component" value="Unassembled WGS sequence"/>
</dbReference>
<protein>
    <recommendedName>
        <fullName evidence="6">PAN2-PAN3 deadenylation complex subunit PAN3</fullName>
    </recommendedName>
    <alternativeName>
        <fullName evidence="6">PAB1P-dependent poly(A)-specific ribonuclease</fullName>
    </alternativeName>
    <alternativeName>
        <fullName evidence="6">Poly(A)-nuclease deadenylation complex subunit 3</fullName>
        <shortName evidence="6">PAN deadenylation complex subunit 3</shortName>
    </alternativeName>
</protein>
<dbReference type="InterPro" id="IPR041332">
    <property type="entry name" value="Pan3_CK"/>
</dbReference>
<dbReference type="PANTHER" id="PTHR12272">
    <property type="entry name" value="DEADENYLATION COMPLEX SUBUNIT PAN3"/>
    <property type="match status" value="1"/>
</dbReference>
<dbReference type="GO" id="GO:0010606">
    <property type="term" value="P:positive regulation of cytoplasmic mRNA processing body assembly"/>
    <property type="evidence" value="ECO:0007669"/>
    <property type="project" value="UniProtKB-UniRule"/>
</dbReference>
<proteinExistence type="inferred from homology"/>
<comment type="domain">
    <text evidence="6">The pseudokinase domain, the coiled-coil (CC), and C-terminal knob domain (CK) form a structural unit (PKC) that forms an extensive high-affinity interaction surface for PAN2.</text>
</comment>
<feature type="binding site" evidence="6">
    <location>
        <position position="238"/>
    </location>
    <ligand>
        <name>ATP</name>
        <dbReference type="ChEBI" id="CHEBI:30616"/>
    </ligand>
</feature>
<keyword evidence="1 6" id="KW-0963">Cytoplasm</keyword>
<dbReference type="PANTHER" id="PTHR12272:SF11">
    <property type="entry name" value="PAN2-PAN3 DEADENYLATION COMPLEX SUBUNIT PAN3"/>
    <property type="match status" value="1"/>
</dbReference>
<dbReference type="AlphaFoldDB" id="A0AAD4N6D5"/>
<feature type="compositionally biased region" description="Polar residues" evidence="7">
    <location>
        <begin position="602"/>
        <end position="625"/>
    </location>
</feature>
<dbReference type="Gene3D" id="1.10.287.3700">
    <property type="match status" value="1"/>
</dbReference>
<evidence type="ECO:0000256" key="6">
    <source>
        <dbReference type="HAMAP-Rule" id="MF_03181"/>
    </source>
</evidence>
<dbReference type="GO" id="GO:0031251">
    <property type="term" value="C:PAN complex"/>
    <property type="evidence" value="ECO:0007669"/>
    <property type="project" value="UniProtKB-UniRule"/>
</dbReference>
<feature type="binding site" evidence="6">
    <location>
        <begin position="358"/>
        <end position="359"/>
    </location>
    <ligand>
        <name>ATP</name>
        <dbReference type="ChEBI" id="CHEBI:30616"/>
    </ligand>
</feature>
<feature type="region of interest" description="Knob domain" evidence="6">
    <location>
        <begin position="501"/>
        <end position="643"/>
    </location>
</feature>
<feature type="region of interest" description="Disordered" evidence="7">
    <location>
        <begin position="31"/>
        <end position="51"/>
    </location>
</feature>
<evidence type="ECO:0000313" key="9">
    <source>
        <dbReference type="EMBL" id="KAI1717162.1"/>
    </source>
</evidence>
<keyword evidence="4 6" id="KW-0067">ATP-binding</keyword>
<dbReference type="SUPFAM" id="SSF56112">
    <property type="entry name" value="Protein kinase-like (PK-like)"/>
    <property type="match status" value="1"/>
</dbReference>
<dbReference type="GO" id="GO:0006397">
    <property type="term" value="P:mRNA processing"/>
    <property type="evidence" value="ECO:0007669"/>
    <property type="project" value="UniProtKB-KW"/>
</dbReference>
<comment type="caution">
    <text evidence="6">Lacks conserved residue(s) required for the propagation of feature annotation.</text>
</comment>
<comment type="similarity">
    <text evidence="6">Belongs to the protein kinase superfamily. PAN3 family.</text>
</comment>
<evidence type="ECO:0000256" key="4">
    <source>
        <dbReference type="ARBA" id="ARBA00022840"/>
    </source>
</evidence>
<dbReference type="InterPro" id="IPR030844">
    <property type="entry name" value="PAN3"/>
</dbReference>
<feature type="region of interest" description="Disordered" evidence="7">
    <location>
        <begin position="594"/>
        <end position="643"/>
    </location>
</feature>